<sequence>MMWSTVSGEVIGRAKKVSVSLGNKRWRYKIKPKYLPGYRRSSHFWRTSLLHQHSPTVLTTATSDLLAPAAPQGTIVALGGGYDTPLLALLAGLLPTRTAPIEVLTTATTHDPARTHAAYAKVLHGLGCPHVGHLKVDETHPADAPATLDRLRAAGLVFMSGGDQERLTEFLLGTDFLGIIRERYQHDASFLLAGTSAGASALGGQMLVAGRGWRSLLSGGIDVVPGLGLLPHLLIDQHFIERARYPRLLHAVLAYPHLLGLGLSEETGLIFRADQPAEVFGDEVVVLVDGHHLTVNTYQPAGGRPIGGQGFRMSLLVAGDRIALNAAGLA</sequence>
<dbReference type="GO" id="GO:0008236">
    <property type="term" value="F:serine-type peptidase activity"/>
    <property type="evidence" value="ECO:0007669"/>
    <property type="project" value="UniProtKB-KW"/>
</dbReference>
<dbReference type="SUPFAM" id="SSF52317">
    <property type="entry name" value="Class I glutamine amidotransferase-like"/>
    <property type="match status" value="1"/>
</dbReference>
<keyword evidence="8" id="KW-0720">Serine protease</keyword>
<comment type="caution">
    <text evidence="9">The sequence shown here is derived from an EMBL/GenBank/DDBJ whole genome shotgun (WGS) entry which is preliminary data.</text>
</comment>
<dbReference type="NCBIfam" id="TIGR02069">
    <property type="entry name" value="cyanophycinase"/>
    <property type="match status" value="1"/>
</dbReference>
<dbReference type="AlphaFoldDB" id="A0A7K1TDP2"/>
<dbReference type="EMBL" id="WQKZ01000002">
    <property type="protein sequence ID" value="MVN76452.1"/>
    <property type="molecule type" value="Genomic_DNA"/>
</dbReference>
<dbReference type="PANTHER" id="PTHR36175">
    <property type="entry name" value="CYANOPHYCINASE"/>
    <property type="match status" value="1"/>
</dbReference>
<dbReference type="GO" id="GO:0004180">
    <property type="term" value="F:carboxypeptidase activity"/>
    <property type="evidence" value="ECO:0007669"/>
    <property type="project" value="UniProtKB-KW"/>
</dbReference>
<evidence type="ECO:0000256" key="5">
    <source>
        <dbReference type="ARBA" id="ARBA00015719"/>
    </source>
</evidence>
<protein>
    <recommendedName>
        <fullName evidence="5">Cyanophycinase</fullName>
        <ecNumber evidence="4">3.4.15.6</ecNumber>
    </recommendedName>
</protein>
<evidence type="ECO:0000313" key="10">
    <source>
        <dbReference type="Proteomes" id="UP000441336"/>
    </source>
</evidence>
<evidence type="ECO:0000256" key="4">
    <source>
        <dbReference type="ARBA" id="ARBA00013115"/>
    </source>
</evidence>
<keyword evidence="7 9" id="KW-0378">Hydrolase</keyword>
<dbReference type="Gene3D" id="3.40.50.880">
    <property type="match status" value="1"/>
</dbReference>
<dbReference type="CDD" id="cd03145">
    <property type="entry name" value="GAT1_cyanophycinase"/>
    <property type="match status" value="1"/>
</dbReference>
<gene>
    <name evidence="9" type="ORF">GO988_08955</name>
</gene>
<dbReference type="PANTHER" id="PTHR36175:SF1">
    <property type="entry name" value="CYANOPHYCINASE"/>
    <property type="match status" value="1"/>
</dbReference>
<reference evidence="9 10" key="1">
    <citation type="submission" date="2019-12" db="EMBL/GenBank/DDBJ databases">
        <title>Hymenobacter sp. HMF4947 Genome sequencing and assembly.</title>
        <authorList>
            <person name="Kang H."/>
            <person name="Cha I."/>
            <person name="Kim H."/>
            <person name="Joh K."/>
        </authorList>
    </citation>
    <scope>NUCLEOTIDE SEQUENCE [LARGE SCALE GENOMIC DNA]</scope>
    <source>
        <strain evidence="9 10">HMF4947</strain>
    </source>
</reference>
<evidence type="ECO:0000313" key="9">
    <source>
        <dbReference type="EMBL" id="MVN76452.1"/>
    </source>
</evidence>
<comment type="similarity">
    <text evidence="3">Belongs to the peptidase S51 family.</text>
</comment>
<dbReference type="GO" id="GO:0006508">
    <property type="term" value="P:proteolysis"/>
    <property type="evidence" value="ECO:0007669"/>
    <property type="project" value="UniProtKB-KW"/>
</dbReference>
<dbReference type="Proteomes" id="UP000441336">
    <property type="component" value="Unassembled WGS sequence"/>
</dbReference>
<keyword evidence="6" id="KW-0645">Protease</keyword>
<organism evidence="9 10">
    <name type="scientific">Hymenobacter ginkgonis</name>
    <dbReference type="NCBI Taxonomy" id="2682976"/>
    <lineage>
        <taxon>Bacteria</taxon>
        <taxon>Pseudomonadati</taxon>
        <taxon>Bacteroidota</taxon>
        <taxon>Cytophagia</taxon>
        <taxon>Cytophagales</taxon>
        <taxon>Hymenobacteraceae</taxon>
        <taxon>Hymenobacter</taxon>
    </lineage>
</organism>
<accession>A0A7K1TDP2</accession>
<dbReference type="InterPro" id="IPR011811">
    <property type="entry name" value="Peptidase_S51_cyanophycinase"/>
</dbReference>
<dbReference type="InterPro" id="IPR005320">
    <property type="entry name" value="Peptidase_S51"/>
</dbReference>
<evidence type="ECO:0000256" key="6">
    <source>
        <dbReference type="ARBA" id="ARBA00022670"/>
    </source>
</evidence>
<dbReference type="Pfam" id="PF03575">
    <property type="entry name" value="Peptidase_S51"/>
    <property type="match status" value="1"/>
</dbReference>
<comment type="catalytic activity">
    <reaction evidence="1">
        <text>[L-4-(L-arginin-2-N-yl)aspartate](n) + H2O = [L-4-(L-arginin-2-N-yl)aspartate](n-1) + L-4-(L-arginin-2-N-yl)aspartate</text>
        <dbReference type="Rhea" id="RHEA:12845"/>
        <dbReference type="Rhea" id="RHEA-COMP:13728"/>
        <dbReference type="Rhea" id="RHEA-COMP:13734"/>
        <dbReference type="ChEBI" id="CHEBI:15377"/>
        <dbReference type="ChEBI" id="CHEBI:137986"/>
        <dbReference type="ChEBI" id="CHEBI:137991"/>
        <dbReference type="EC" id="3.4.15.6"/>
    </reaction>
</comment>
<comment type="function">
    <text evidence="2">Exopeptidase that catalyzes the hydrolytic cleavage of multi-L-arginyl-poly-L-aspartic acid (cyanophycin; a water-insoluble reserve polymer) into aspartate-arginine dipeptides.</text>
</comment>
<keyword evidence="10" id="KW-1185">Reference proteome</keyword>
<evidence type="ECO:0000256" key="1">
    <source>
        <dbReference type="ARBA" id="ARBA00001092"/>
    </source>
</evidence>
<dbReference type="InterPro" id="IPR029062">
    <property type="entry name" value="Class_I_gatase-like"/>
</dbReference>
<keyword evidence="9" id="KW-0121">Carboxypeptidase</keyword>
<proteinExistence type="inferred from homology"/>
<dbReference type="GO" id="GO:0008241">
    <property type="term" value="F:peptidyl-dipeptidase activity"/>
    <property type="evidence" value="ECO:0007669"/>
    <property type="project" value="UniProtKB-EC"/>
</dbReference>
<name>A0A7K1TDP2_9BACT</name>
<evidence type="ECO:0000256" key="2">
    <source>
        <dbReference type="ARBA" id="ARBA00002039"/>
    </source>
</evidence>
<dbReference type="EC" id="3.4.15.6" evidence="4"/>
<evidence type="ECO:0000256" key="8">
    <source>
        <dbReference type="ARBA" id="ARBA00022825"/>
    </source>
</evidence>
<evidence type="ECO:0000256" key="3">
    <source>
        <dbReference type="ARBA" id="ARBA00006534"/>
    </source>
</evidence>
<evidence type="ECO:0000256" key="7">
    <source>
        <dbReference type="ARBA" id="ARBA00022801"/>
    </source>
</evidence>